<feature type="transmembrane region" description="Helical" evidence="6">
    <location>
        <begin position="768"/>
        <end position="786"/>
    </location>
</feature>
<evidence type="ECO:0000259" key="7">
    <source>
        <dbReference type="Pfam" id="PF02687"/>
    </source>
</evidence>
<feature type="transmembrane region" description="Helical" evidence="6">
    <location>
        <begin position="433"/>
        <end position="457"/>
    </location>
</feature>
<dbReference type="Proteomes" id="UP000813018">
    <property type="component" value="Unassembled WGS sequence"/>
</dbReference>
<evidence type="ECO:0000256" key="6">
    <source>
        <dbReference type="SAM" id="Phobius"/>
    </source>
</evidence>
<gene>
    <name evidence="9" type="ORF">K0O23_15435</name>
</gene>
<keyword evidence="2" id="KW-1003">Cell membrane</keyword>
<feature type="transmembrane region" description="Helical" evidence="6">
    <location>
        <begin position="388"/>
        <end position="412"/>
    </location>
</feature>
<evidence type="ECO:0000313" key="10">
    <source>
        <dbReference type="Proteomes" id="UP000813018"/>
    </source>
</evidence>
<evidence type="ECO:0000256" key="2">
    <source>
        <dbReference type="ARBA" id="ARBA00022475"/>
    </source>
</evidence>
<dbReference type="InterPro" id="IPR025857">
    <property type="entry name" value="MacB_PCD"/>
</dbReference>
<accession>A0ABS7CXA2</accession>
<evidence type="ECO:0000256" key="1">
    <source>
        <dbReference type="ARBA" id="ARBA00004651"/>
    </source>
</evidence>
<dbReference type="EMBL" id="JAHYXK010000015">
    <property type="protein sequence ID" value="MBW7468469.1"/>
    <property type="molecule type" value="Genomic_DNA"/>
</dbReference>
<dbReference type="PANTHER" id="PTHR30572:SF18">
    <property type="entry name" value="ABC-TYPE MACROLIDE FAMILY EXPORT SYSTEM PERMEASE COMPONENT 2"/>
    <property type="match status" value="1"/>
</dbReference>
<feature type="domain" description="ABC3 transporter permease C-terminal" evidence="7">
    <location>
        <begin position="685"/>
        <end position="797"/>
    </location>
</feature>
<feature type="domain" description="ABC3 transporter permease C-terminal" evidence="7">
    <location>
        <begin position="300"/>
        <end position="417"/>
    </location>
</feature>
<organism evidence="9 10">
    <name type="scientific">Pontibacter aydingkolensis</name>
    <dbReference type="NCBI Taxonomy" id="1911536"/>
    <lineage>
        <taxon>Bacteria</taxon>
        <taxon>Pseudomonadati</taxon>
        <taxon>Bacteroidota</taxon>
        <taxon>Cytophagia</taxon>
        <taxon>Cytophagales</taxon>
        <taxon>Hymenobacteraceae</taxon>
        <taxon>Pontibacter</taxon>
    </lineage>
</organism>
<proteinExistence type="predicted"/>
<feature type="transmembrane region" description="Helical" evidence="6">
    <location>
        <begin position="685"/>
        <end position="707"/>
    </location>
</feature>
<feature type="transmembrane region" description="Helical" evidence="6">
    <location>
        <begin position="21"/>
        <end position="41"/>
    </location>
</feature>
<dbReference type="PANTHER" id="PTHR30572">
    <property type="entry name" value="MEMBRANE COMPONENT OF TRANSPORTER-RELATED"/>
    <property type="match status" value="1"/>
</dbReference>
<feature type="transmembrane region" description="Helical" evidence="6">
    <location>
        <begin position="294"/>
        <end position="316"/>
    </location>
</feature>
<keyword evidence="5 6" id="KW-0472">Membrane</keyword>
<evidence type="ECO:0000313" key="9">
    <source>
        <dbReference type="EMBL" id="MBW7468469.1"/>
    </source>
</evidence>
<dbReference type="Pfam" id="PF12704">
    <property type="entry name" value="MacB_PCD"/>
    <property type="match status" value="1"/>
</dbReference>
<evidence type="ECO:0000259" key="8">
    <source>
        <dbReference type="Pfam" id="PF12704"/>
    </source>
</evidence>
<evidence type="ECO:0000256" key="4">
    <source>
        <dbReference type="ARBA" id="ARBA00022989"/>
    </source>
</evidence>
<comment type="caution">
    <text evidence="9">The sequence shown here is derived from an EMBL/GenBank/DDBJ whole genome shotgun (WGS) entry which is preliminary data.</text>
</comment>
<comment type="subcellular location">
    <subcellularLocation>
        <location evidence="1">Cell membrane</location>
        <topology evidence="1">Multi-pass membrane protein</topology>
    </subcellularLocation>
</comment>
<feature type="transmembrane region" description="Helical" evidence="6">
    <location>
        <begin position="341"/>
        <end position="368"/>
    </location>
</feature>
<name>A0ABS7CXA2_9BACT</name>
<dbReference type="InterPro" id="IPR003838">
    <property type="entry name" value="ABC3_permease_C"/>
</dbReference>
<protein>
    <submittedName>
        <fullName evidence="9">ABC transporter permease</fullName>
    </submittedName>
</protein>
<dbReference type="InterPro" id="IPR050250">
    <property type="entry name" value="Macrolide_Exporter_MacB"/>
</dbReference>
<keyword evidence="10" id="KW-1185">Reference proteome</keyword>
<keyword evidence="3 6" id="KW-0812">Transmembrane</keyword>
<dbReference type="Pfam" id="PF02687">
    <property type="entry name" value="FtsX"/>
    <property type="match status" value="2"/>
</dbReference>
<keyword evidence="4 6" id="KW-1133">Transmembrane helix</keyword>
<dbReference type="RefSeq" id="WP_219878344.1">
    <property type="nucleotide sequence ID" value="NZ_JAHYXK010000015.1"/>
</dbReference>
<feature type="domain" description="MacB-like periplasmic core" evidence="8">
    <location>
        <begin position="20"/>
        <end position="250"/>
    </location>
</feature>
<evidence type="ECO:0000256" key="5">
    <source>
        <dbReference type="ARBA" id="ARBA00023136"/>
    </source>
</evidence>
<sequence length="805" mass="90529">MFKMYFLTASRSILRNKSYSILNIAGLTLGITCSILLFLVIKYELSYDSFHSKADRIYRATTISSYREGEEKSSAAHYPLADLLRTNKNLGFEQITQTHGEEGGQINVLGDDGNSIKRFREEAHIGFVEPEFFDIFDFETGNQSAVASLSEPNNVILTETLATKYFDGKNPLGRLIKFNNKLTLKVTGVIPDLPNNTDLPFSMFISYKSFIDYSPYGDAKSWNTLSSTHQLYAVLPESKTEKEATAELNNLLVNHIPDKSANLPKEAYSLQPLKDIHFNAELSNYSNRTVSREVIWSMALVGIFMVIVACINFVNLATAQAIKRAREVGVRKVMGSSQLQLMLQFLGETFLITLTATLLSVVLAELALPYLNELLELEITFTVLQDPVLLFFLVAQVLLVTLFAGIYPALIMARFQPIAALKSRINTQKVAGLSLRSALVVLQFTICQVLIICTILVNEQMEFFKSKSLGFDKEAVVTVFLPTGEGKKLMPMRQELANHPAVKKISLASSPPSANFTFTGNFKFNNSSEDVPFHANYKMADENYLELYDMKVLAGRHYKDSDSAAYVINETMRRKLGIESPAEAINKTIALGNGEVKGYIIGVVEDFHQNSLRDPIDPAIILARPDNYWFLSAKIDMANKQEALQHLEKVWNKTYPDDVFDYEFLDETIERFYQDEARQNKLFKIFSIIAIFIGCLGLYGLVAFMAAQRTKEVGIRKVLGASMFNITVLFSKEFVKLVLIAFILAVPIAYYLMNKWLQDFTYRITLDYWPFILAGVVTLIIAIITMSSQAIKASLTNPVVSLKSE</sequence>
<evidence type="ECO:0000256" key="3">
    <source>
        <dbReference type="ARBA" id="ARBA00022692"/>
    </source>
</evidence>
<reference evidence="9 10" key="1">
    <citation type="journal article" date="2016" name="Int. J. Syst. Evol. Microbiol.">
        <title>Pontibacter aydingkolensis sp. nov., isolated from soil of a salt lake.</title>
        <authorList>
            <person name="Osman G."/>
            <person name="Zhang T."/>
            <person name="Lou K."/>
            <person name="Gao Y."/>
            <person name="Chang W."/>
            <person name="Lin Q."/>
            <person name="Yang H.M."/>
            <person name="Huo X.D."/>
            <person name="Wang N."/>
        </authorList>
    </citation>
    <scope>NUCLEOTIDE SEQUENCE [LARGE SCALE GENOMIC DNA]</scope>
    <source>
        <strain evidence="9 10">KACC 19255</strain>
    </source>
</reference>
<feature type="transmembrane region" description="Helical" evidence="6">
    <location>
        <begin position="734"/>
        <end position="753"/>
    </location>
</feature>